<dbReference type="GO" id="GO:0003677">
    <property type="term" value="F:DNA binding"/>
    <property type="evidence" value="ECO:0007669"/>
    <property type="project" value="UniProtKB-UniRule"/>
</dbReference>
<dbReference type="SUPFAM" id="SSF46689">
    <property type="entry name" value="Homeodomain-like"/>
    <property type="match status" value="1"/>
</dbReference>
<dbReference type="EMBL" id="QFFJ01000001">
    <property type="protein sequence ID" value="RBL92166.1"/>
    <property type="molecule type" value="Genomic_DNA"/>
</dbReference>
<proteinExistence type="predicted"/>
<evidence type="ECO:0000313" key="7">
    <source>
        <dbReference type="Proteomes" id="UP000253410"/>
    </source>
</evidence>
<keyword evidence="7" id="KW-1185">Reference proteome</keyword>
<feature type="DNA-binding region" description="H-T-H motif" evidence="4">
    <location>
        <begin position="83"/>
        <end position="102"/>
    </location>
</feature>
<dbReference type="InterPro" id="IPR001647">
    <property type="entry name" value="HTH_TetR"/>
</dbReference>
<protein>
    <submittedName>
        <fullName evidence="6">TetR/AcrR family transcriptional regulator</fullName>
    </submittedName>
</protein>
<dbReference type="Pfam" id="PF16925">
    <property type="entry name" value="TetR_C_13"/>
    <property type="match status" value="1"/>
</dbReference>
<feature type="domain" description="HTH tetR-type" evidence="5">
    <location>
        <begin position="60"/>
        <end position="120"/>
    </location>
</feature>
<evidence type="ECO:0000259" key="5">
    <source>
        <dbReference type="PROSITE" id="PS50977"/>
    </source>
</evidence>
<evidence type="ECO:0000313" key="6">
    <source>
        <dbReference type="EMBL" id="RBL92166.1"/>
    </source>
</evidence>
<name>A0A365Y0M6_9BACT</name>
<dbReference type="InterPro" id="IPR036271">
    <property type="entry name" value="Tet_transcr_reg_TetR-rel_C_sf"/>
</dbReference>
<evidence type="ECO:0000256" key="3">
    <source>
        <dbReference type="ARBA" id="ARBA00023163"/>
    </source>
</evidence>
<accession>A0A365Y0M6</accession>
<sequence>MLPVLRVVIPMPGFGRIHSLSDTAYGHPGNSQFPSILPLLIFICQNRPKGLFLTYMSKAAKTRQFIIETAAPIFNQKGVAGTAISDIMEATRLAKGGLYGNFSSKEEMVLDVFDYIAEQEKNRLRALTAQASTATGKFEAIFSYYARFPLNREIAGGCPMLNFGVEADDTNPDLKEKVNELIGYFQHRIRLLVQFGKDNGEFKKDWDEERFAILMFTMLEGAIFVTNITNNNRQMLIVLDFLRKEIKHHSK</sequence>
<dbReference type="PRINTS" id="PR00455">
    <property type="entry name" value="HTHTETR"/>
</dbReference>
<dbReference type="OrthoDB" id="9798857at2"/>
<evidence type="ECO:0000256" key="4">
    <source>
        <dbReference type="PROSITE-ProRule" id="PRU00335"/>
    </source>
</evidence>
<dbReference type="InterPro" id="IPR011075">
    <property type="entry name" value="TetR_C"/>
</dbReference>
<keyword evidence="1" id="KW-0805">Transcription regulation</keyword>
<dbReference type="Proteomes" id="UP000253410">
    <property type="component" value="Unassembled WGS sequence"/>
</dbReference>
<reference evidence="6 7" key="1">
    <citation type="submission" date="2018-05" db="EMBL/GenBank/DDBJ databases">
        <title>Chitinophaga sp. K3CV102501T nov., isolated from isolated from a monsoon evergreen broad-leaved forest soil.</title>
        <authorList>
            <person name="Lv Y."/>
        </authorList>
    </citation>
    <scope>NUCLEOTIDE SEQUENCE [LARGE SCALE GENOMIC DNA]</scope>
    <source>
        <strain evidence="6 7">GDMCC 1.1325</strain>
    </source>
</reference>
<dbReference type="PANTHER" id="PTHR47506:SF3">
    <property type="entry name" value="HTH-TYPE TRANSCRIPTIONAL REGULATOR LMRA"/>
    <property type="match status" value="1"/>
</dbReference>
<dbReference type="PANTHER" id="PTHR47506">
    <property type="entry name" value="TRANSCRIPTIONAL REGULATORY PROTEIN"/>
    <property type="match status" value="1"/>
</dbReference>
<organism evidence="6 7">
    <name type="scientific">Chitinophaga flava</name>
    <dbReference type="NCBI Taxonomy" id="2259036"/>
    <lineage>
        <taxon>Bacteria</taxon>
        <taxon>Pseudomonadati</taxon>
        <taxon>Bacteroidota</taxon>
        <taxon>Chitinophagia</taxon>
        <taxon>Chitinophagales</taxon>
        <taxon>Chitinophagaceae</taxon>
        <taxon>Chitinophaga</taxon>
    </lineage>
</organism>
<keyword evidence="2 4" id="KW-0238">DNA-binding</keyword>
<dbReference type="AlphaFoldDB" id="A0A365Y0M6"/>
<keyword evidence="3" id="KW-0804">Transcription</keyword>
<evidence type="ECO:0000256" key="1">
    <source>
        <dbReference type="ARBA" id="ARBA00023015"/>
    </source>
</evidence>
<dbReference type="PROSITE" id="PS50977">
    <property type="entry name" value="HTH_TETR_2"/>
    <property type="match status" value="1"/>
</dbReference>
<comment type="caution">
    <text evidence="6">The sequence shown here is derived from an EMBL/GenBank/DDBJ whole genome shotgun (WGS) entry which is preliminary data.</text>
</comment>
<gene>
    <name evidence="6" type="ORF">DF182_06095</name>
</gene>
<dbReference type="InterPro" id="IPR009057">
    <property type="entry name" value="Homeodomain-like_sf"/>
</dbReference>
<evidence type="ECO:0000256" key="2">
    <source>
        <dbReference type="ARBA" id="ARBA00023125"/>
    </source>
</evidence>
<dbReference type="Gene3D" id="1.10.357.10">
    <property type="entry name" value="Tetracycline Repressor, domain 2"/>
    <property type="match status" value="1"/>
</dbReference>
<dbReference type="Pfam" id="PF00440">
    <property type="entry name" value="TetR_N"/>
    <property type="match status" value="1"/>
</dbReference>
<dbReference type="SUPFAM" id="SSF48498">
    <property type="entry name" value="Tetracyclin repressor-like, C-terminal domain"/>
    <property type="match status" value="1"/>
</dbReference>